<sequence>MLMPASRHLAIMGIMRIQTSSPWRWSSSRIQIVPFTFCDDEDSGDDIPKSHNFLHKSMVSGYLHSQSLRFQAHLTCYELQLEGYQYRGIDMELHCTNGDVVDRMVVNIMHHPSSPLNLLQLLQ</sequence>
<keyword evidence="2" id="KW-1185">Reference proteome</keyword>
<evidence type="ECO:0000313" key="2">
    <source>
        <dbReference type="Proteomes" id="UP000326396"/>
    </source>
</evidence>
<evidence type="ECO:0000313" key="1">
    <source>
        <dbReference type="EMBL" id="KAD6453753.1"/>
    </source>
</evidence>
<name>A0A5N6PIJ3_9ASTR</name>
<reference evidence="1 2" key="1">
    <citation type="submission" date="2019-05" db="EMBL/GenBank/DDBJ databases">
        <title>Mikania micrantha, genome provides insights into the molecular mechanism of rapid growth.</title>
        <authorList>
            <person name="Liu B."/>
        </authorList>
    </citation>
    <scope>NUCLEOTIDE SEQUENCE [LARGE SCALE GENOMIC DNA]</scope>
    <source>
        <strain evidence="1">NLD-2019</strain>
        <tissue evidence="1">Leaf</tissue>
    </source>
</reference>
<dbReference type="AlphaFoldDB" id="A0A5N6PIJ3"/>
<accession>A0A5N6PIJ3</accession>
<proteinExistence type="predicted"/>
<dbReference type="Proteomes" id="UP000326396">
    <property type="component" value="Linkage Group LG12"/>
</dbReference>
<protein>
    <submittedName>
        <fullName evidence="1">Uncharacterized protein</fullName>
    </submittedName>
</protein>
<comment type="caution">
    <text evidence="1">The sequence shown here is derived from an EMBL/GenBank/DDBJ whole genome shotgun (WGS) entry which is preliminary data.</text>
</comment>
<dbReference type="EMBL" id="SZYD01000004">
    <property type="protein sequence ID" value="KAD6453753.1"/>
    <property type="molecule type" value="Genomic_DNA"/>
</dbReference>
<organism evidence="1 2">
    <name type="scientific">Mikania micrantha</name>
    <name type="common">bitter vine</name>
    <dbReference type="NCBI Taxonomy" id="192012"/>
    <lineage>
        <taxon>Eukaryota</taxon>
        <taxon>Viridiplantae</taxon>
        <taxon>Streptophyta</taxon>
        <taxon>Embryophyta</taxon>
        <taxon>Tracheophyta</taxon>
        <taxon>Spermatophyta</taxon>
        <taxon>Magnoliopsida</taxon>
        <taxon>eudicotyledons</taxon>
        <taxon>Gunneridae</taxon>
        <taxon>Pentapetalae</taxon>
        <taxon>asterids</taxon>
        <taxon>campanulids</taxon>
        <taxon>Asterales</taxon>
        <taxon>Asteraceae</taxon>
        <taxon>Asteroideae</taxon>
        <taxon>Heliantheae alliance</taxon>
        <taxon>Eupatorieae</taxon>
        <taxon>Mikania</taxon>
    </lineage>
</organism>
<gene>
    <name evidence="1" type="ORF">E3N88_08459</name>
</gene>